<dbReference type="GO" id="GO:0000976">
    <property type="term" value="F:transcription cis-regulatory region binding"/>
    <property type="evidence" value="ECO:0007669"/>
    <property type="project" value="TreeGrafter"/>
</dbReference>
<evidence type="ECO:0000256" key="2">
    <source>
        <dbReference type="PROSITE-ProRule" id="PRU00335"/>
    </source>
</evidence>
<dbReference type="PANTHER" id="PTHR30055:SF235">
    <property type="entry name" value="TRANSCRIPTIONAL REGULATORY PROTEIN"/>
    <property type="match status" value="1"/>
</dbReference>
<name>A0AAJ5X0Y5_9CAUL</name>
<proteinExistence type="predicted"/>
<dbReference type="GO" id="GO:0003700">
    <property type="term" value="F:DNA-binding transcription factor activity"/>
    <property type="evidence" value="ECO:0007669"/>
    <property type="project" value="TreeGrafter"/>
</dbReference>
<keyword evidence="1 2" id="KW-0238">DNA-binding</keyword>
<dbReference type="AlphaFoldDB" id="A0AAJ5X0Y5"/>
<evidence type="ECO:0000313" key="4">
    <source>
        <dbReference type="EMBL" id="WEK40193.1"/>
    </source>
</evidence>
<feature type="DNA-binding region" description="H-T-H motif" evidence="2">
    <location>
        <begin position="48"/>
        <end position="67"/>
    </location>
</feature>
<evidence type="ECO:0000259" key="3">
    <source>
        <dbReference type="PROSITE" id="PS50977"/>
    </source>
</evidence>
<dbReference type="Proteomes" id="UP001213664">
    <property type="component" value="Chromosome"/>
</dbReference>
<dbReference type="Pfam" id="PF00440">
    <property type="entry name" value="TetR_N"/>
    <property type="match status" value="1"/>
</dbReference>
<protein>
    <submittedName>
        <fullName evidence="4">TetR family transcriptional regulator</fullName>
    </submittedName>
</protein>
<dbReference type="InterPro" id="IPR050109">
    <property type="entry name" value="HTH-type_TetR-like_transc_reg"/>
</dbReference>
<dbReference type="InterPro" id="IPR009057">
    <property type="entry name" value="Homeodomain-like_sf"/>
</dbReference>
<dbReference type="PANTHER" id="PTHR30055">
    <property type="entry name" value="HTH-TYPE TRANSCRIPTIONAL REGULATOR RUTR"/>
    <property type="match status" value="1"/>
</dbReference>
<accession>A0AAJ5X0Y5</accession>
<dbReference type="EMBL" id="CP119326">
    <property type="protein sequence ID" value="WEK40193.1"/>
    <property type="molecule type" value="Genomic_DNA"/>
</dbReference>
<organism evidence="4 5">
    <name type="scientific">Candidatus Brevundimonas colombiensis</name>
    <dbReference type="NCBI Taxonomy" id="3121376"/>
    <lineage>
        <taxon>Bacteria</taxon>
        <taxon>Pseudomonadati</taxon>
        <taxon>Pseudomonadota</taxon>
        <taxon>Alphaproteobacteria</taxon>
        <taxon>Caulobacterales</taxon>
        <taxon>Caulobacteraceae</taxon>
        <taxon>Brevundimonas</taxon>
    </lineage>
</organism>
<evidence type="ECO:0000313" key="5">
    <source>
        <dbReference type="Proteomes" id="UP001213664"/>
    </source>
</evidence>
<evidence type="ECO:0000256" key="1">
    <source>
        <dbReference type="ARBA" id="ARBA00023125"/>
    </source>
</evidence>
<dbReference type="Pfam" id="PF17920">
    <property type="entry name" value="TetR_C_16"/>
    <property type="match status" value="1"/>
</dbReference>
<dbReference type="SUPFAM" id="SSF46689">
    <property type="entry name" value="Homeodomain-like"/>
    <property type="match status" value="1"/>
</dbReference>
<feature type="domain" description="HTH tetR-type" evidence="3">
    <location>
        <begin position="25"/>
        <end position="85"/>
    </location>
</feature>
<gene>
    <name evidence="4" type="ORF">P0Y50_00910</name>
</gene>
<dbReference type="PROSITE" id="PS50977">
    <property type="entry name" value="HTH_TETR_2"/>
    <property type="match status" value="1"/>
</dbReference>
<dbReference type="InterPro" id="IPR041678">
    <property type="entry name" value="TetR_C_16"/>
</dbReference>
<dbReference type="InterPro" id="IPR001647">
    <property type="entry name" value="HTH_TetR"/>
</dbReference>
<dbReference type="PRINTS" id="PR00455">
    <property type="entry name" value="HTHTETR"/>
</dbReference>
<dbReference type="SUPFAM" id="SSF48498">
    <property type="entry name" value="Tetracyclin repressor-like, C-terminal domain"/>
    <property type="match status" value="1"/>
</dbReference>
<dbReference type="Gene3D" id="1.10.357.10">
    <property type="entry name" value="Tetracycline Repressor, domain 2"/>
    <property type="match status" value="1"/>
</dbReference>
<reference evidence="4" key="1">
    <citation type="submission" date="2023-03" db="EMBL/GenBank/DDBJ databases">
        <title>Andean soil-derived lignocellulolytic bacterial consortium as a source of novel taxa and putative plastic-active enzymes.</title>
        <authorList>
            <person name="Diaz-Garcia L."/>
            <person name="Chuvochina M."/>
            <person name="Feuerriegel G."/>
            <person name="Bunk B."/>
            <person name="Sproer C."/>
            <person name="Streit W.R."/>
            <person name="Rodriguez L.M."/>
            <person name="Overmann J."/>
            <person name="Jimenez D.J."/>
        </authorList>
    </citation>
    <scope>NUCLEOTIDE SEQUENCE</scope>
    <source>
        <strain evidence="4">MAG 833</strain>
    </source>
</reference>
<dbReference type="InterPro" id="IPR036271">
    <property type="entry name" value="Tet_transcr_reg_TetR-rel_C_sf"/>
</dbReference>
<sequence length="202" mass="21798">MGATVIVLWSVTPLLCPGPRPRNAAATRTAILDAARERFAAESYDDVGMRDIARDVGVDAALISRYFGSKDDLFLAALDSCTDGSTLMSGEKSEFGARVANEIVFEPNKAEKLKGMSIMLRSIGSAKAAEMVQTTCSQRFFGPLEDWLSGPDATVRARLLAGFIMGMSVSRELGGGRFNIEQAQCEKMRDRLAPILQALIDG</sequence>